<evidence type="ECO:0000256" key="4">
    <source>
        <dbReference type="ARBA" id="ARBA00022857"/>
    </source>
</evidence>
<keyword evidence="4 8" id="KW-0521">NADP</keyword>
<evidence type="ECO:0000259" key="16">
    <source>
        <dbReference type="Pfam" id="PF05201"/>
    </source>
</evidence>
<dbReference type="GO" id="GO:0008883">
    <property type="term" value="F:glutamyl-tRNA reductase activity"/>
    <property type="evidence" value="ECO:0007669"/>
    <property type="project" value="UniProtKB-UniRule"/>
</dbReference>
<accession>A0A916JNN6</accession>
<keyword evidence="6 8" id="KW-0627">Porphyrin biosynthesis</keyword>
<evidence type="ECO:0000256" key="3">
    <source>
        <dbReference type="ARBA" id="ARBA00012970"/>
    </source>
</evidence>
<gene>
    <name evidence="8 17" type="primary">hemA</name>
    <name evidence="17" type="ORF">CRYO30217_02113</name>
</gene>
<evidence type="ECO:0000256" key="13">
    <source>
        <dbReference type="RuleBase" id="RU000584"/>
    </source>
</evidence>
<dbReference type="Pfam" id="PF05201">
    <property type="entry name" value="GlutR_N"/>
    <property type="match status" value="1"/>
</dbReference>
<evidence type="ECO:0000256" key="10">
    <source>
        <dbReference type="PIRSR" id="PIRSR000445-2"/>
    </source>
</evidence>
<comment type="function">
    <text evidence="8">Catalyzes the NADPH-dependent reduction of glutamyl-tRNA(Glu) to glutamate 1-semialdehyde (GSA).</text>
</comment>
<dbReference type="EMBL" id="OU015584">
    <property type="protein sequence ID" value="CAG5083178.1"/>
    <property type="molecule type" value="Genomic_DNA"/>
</dbReference>
<sequence>MTRGKFSLTREAQIEVLQEAKQKEIPLLVISTCNRTELIGYVPSEEVLVDLLCSNAEGTKHDFRKYAFTHKGDDAINHVLKLGTGLESQILGDFEIIGQLKGAFALAKEFGYTNANIERLVNTAIQTSKAVKNNTAFSTNAASTAYAAVQWIKDFLNDSQDVKITLFGTGEIGKVTCANLVKHFPNNSITLVNRTQEKADSLGEKFNVNVAPFSDLEKEVQTSNVLIVATNAPKVTVTADLINAAGNLAIVDLSVPTNVEITSENRACVVTLDELTKVVDKTLEKREQEIPKVKEIIAENFIAFKEWLSHRTHTDAVKAFKDRLLKIKQEEINFQSKKIAGLNEEHMEIVSERIIQKMTKQFITHLKTANGNAGNSIKVMTEIFDLDIKQS</sequence>
<dbReference type="InterPro" id="IPR036291">
    <property type="entry name" value="NAD(P)-bd_dom_sf"/>
</dbReference>
<dbReference type="AlphaFoldDB" id="A0A916JNN6"/>
<feature type="binding site" evidence="8 10">
    <location>
        <position position="88"/>
    </location>
    <ligand>
        <name>substrate</name>
    </ligand>
</feature>
<feature type="binding site" evidence="8 11">
    <location>
        <begin position="168"/>
        <end position="173"/>
    </location>
    <ligand>
        <name>NADP(+)</name>
        <dbReference type="ChEBI" id="CHEBI:58349"/>
    </ligand>
</feature>
<evidence type="ECO:0000259" key="15">
    <source>
        <dbReference type="Pfam" id="PF01488"/>
    </source>
</evidence>
<evidence type="ECO:0000256" key="12">
    <source>
        <dbReference type="PIRSR" id="PIRSR000445-4"/>
    </source>
</evidence>
<evidence type="ECO:0000256" key="1">
    <source>
        <dbReference type="ARBA" id="ARBA00005059"/>
    </source>
</evidence>
<dbReference type="HAMAP" id="MF_00087">
    <property type="entry name" value="Glu_tRNA_reductase"/>
    <property type="match status" value="1"/>
</dbReference>
<feature type="active site" description="Nucleophile" evidence="8 9">
    <location>
        <position position="33"/>
    </location>
</feature>
<evidence type="ECO:0000256" key="9">
    <source>
        <dbReference type="PIRSR" id="PIRSR000445-1"/>
    </source>
</evidence>
<comment type="domain">
    <text evidence="8">Possesses an unusual extended V-shaped dimeric structure with each monomer consisting of three distinct domains arranged along a curved 'spinal' alpha-helix. The N-terminal catalytic domain specifically recognizes the glutamate moiety of the substrate. The second domain is the NADPH-binding domain, and the third C-terminal domain is responsible for dimerization.</text>
</comment>
<dbReference type="Gene3D" id="3.40.50.720">
    <property type="entry name" value="NAD(P)-binding Rossmann-like Domain"/>
    <property type="match status" value="1"/>
</dbReference>
<dbReference type="SUPFAM" id="SSF51735">
    <property type="entry name" value="NAD(P)-binding Rossmann-fold domains"/>
    <property type="match status" value="1"/>
</dbReference>
<evidence type="ECO:0000256" key="5">
    <source>
        <dbReference type="ARBA" id="ARBA00023002"/>
    </source>
</evidence>
<comment type="miscellaneous">
    <text evidence="8">During catalysis, the active site Cys acts as a nucleophile attacking the alpha-carbonyl group of tRNA-bound glutamate with the formation of a thioester intermediate between enzyme and glutamate, and the concomitant release of tRNA(Glu). The thioester intermediate is finally reduced by direct hydride transfer from NADPH, to form the product GSA.</text>
</comment>
<feature type="binding site" evidence="8 10">
    <location>
        <begin position="93"/>
        <end position="95"/>
    </location>
    <ligand>
        <name>substrate</name>
    </ligand>
</feature>
<name>A0A916JNN6_9FLAO</name>
<reference evidence="17" key="1">
    <citation type="submission" date="2021-04" db="EMBL/GenBank/DDBJ databases">
        <authorList>
            <person name="Rodrigo-Torres L."/>
            <person name="Arahal R. D."/>
            <person name="Lucena T."/>
        </authorList>
    </citation>
    <scope>NUCLEOTIDE SEQUENCE</scope>
    <source>
        <strain evidence="17">AS29M-1</strain>
    </source>
</reference>
<evidence type="ECO:0000256" key="2">
    <source>
        <dbReference type="ARBA" id="ARBA00005916"/>
    </source>
</evidence>
<dbReference type="PIRSF" id="PIRSF000445">
    <property type="entry name" value="4pyrrol_synth_GluRdtase"/>
    <property type="match status" value="1"/>
</dbReference>
<evidence type="ECO:0000256" key="11">
    <source>
        <dbReference type="PIRSR" id="PIRSR000445-3"/>
    </source>
</evidence>
<dbReference type="Pfam" id="PF00745">
    <property type="entry name" value="GlutR_dimer"/>
    <property type="match status" value="1"/>
</dbReference>
<dbReference type="SUPFAM" id="SSF69075">
    <property type="entry name" value="Glutamyl tRNA-reductase dimerization domain"/>
    <property type="match status" value="1"/>
</dbReference>
<dbReference type="Proteomes" id="UP000683507">
    <property type="component" value="Chromosome"/>
</dbReference>
<evidence type="ECO:0000256" key="8">
    <source>
        <dbReference type="HAMAP-Rule" id="MF_00087"/>
    </source>
</evidence>
<feature type="binding site" evidence="8 10">
    <location>
        <begin position="32"/>
        <end position="35"/>
    </location>
    <ligand>
        <name>substrate</name>
    </ligand>
</feature>
<comment type="similarity">
    <text evidence="2 8 13">Belongs to the glutamyl-tRNA reductase family.</text>
</comment>
<dbReference type="InterPro" id="IPR000343">
    <property type="entry name" value="4pyrrol_synth_GluRdtase"/>
</dbReference>
<feature type="domain" description="Quinate/shikimate 5-dehydrogenase/glutamyl-tRNA reductase" evidence="15">
    <location>
        <begin position="155"/>
        <end position="278"/>
    </location>
</feature>
<dbReference type="InterPro" id="IPR018214">
    <property type="entry name" value="GluRdtase_CS"/>
</dbReference>
<dbReference type="EC" id="1.2.1.70" evidence="3 8"/>
<dbReference type="InterPro" id="IPR036343">
    <property type="entry name" value="GluRdtase_N_sf"/>
</dbReference>
<dbReference type="NCBIfam" id="TIGR01035">
    <property type="entry name" value="hemA"/>
    <property type="match status" value="1"/>
</dbReference>
<feature type="domain" description="Glutamyl-tRNA reductase N-terminal" evidence="16">
    <location>
        <begin position="2"/>
        <end position="135"/>
    </location>
</feature>
<dbReference type="Pfam" id="PF01488">
    <property type="entry name" value="Shikimate_DH"/>
    <property type="match status" value="1"/>
</dbReference>
<dbReference type="SUPFAM" id="SSF69742">
    <property type="entry name" value="Glutamyl tRNA-reductase catalytic, N-terminal domain"/>
    <property type="match status" value="1"/>
</dbReference>
<evidence type="ECO:0000256" key="6">
    <source>
        <dbReference type="ARBA" id="ARBA00023244"/>
    </source>
</evidence>
<dbReference type="KEGG" id="ptan:CRYO30217_02113"/>
<evidence type="ECO:0000256" key="7">
    <source>
        <dbReference type="ARBA" id="ARBA00047464"/>
    </source>
</evidence>
<dbReference type="Gene3D" id="3.30.460.30">
    <property type="entry name" value="Glutamyl-tRNA reductase, N-terminal domain"/>
    <property type="match status" value="1"/>
</dbReference>
<comment type="subunit">
    <text evidence="8">Homodimer.</text>
</comment>
<feature type="site" description="Important for activity" evidence="8 12">
    <location>
        <position position="78"/>
    </location>
</feature>
<dbReference type="InterPro" id="IPR036453">
    <property type="entry name" value="GluRdtase_dimer_dom_sf"/>
</dbReference>
<dbReference type="PANTHER" id="PTHR43013">
    <property type="entry name" value="GLUTAMYL-TRNA REDUCTASE"/>
    <property type="match status" value="1"/>
</dbReference>
<dbReference type="GO" id="GO:0019353">
    <property type="term" value="P:protoporphyrinogen IX biosynthetic process from glutamate"/>
    <property type="evidence" value="ECO:0007669"/>
    <property type="project" value="TreeGrafter"/>
</dbReference>
<protein>
    <recommendedName>
        <fullName evidence="3 8">Glutamyl-tRNA reductase</fullName>
        <shortName evidence="8">GluTR</shortName>
        <ecNumber evidence="3 8">1.2.1.70</ecNumber>
    </recommendedName>
</protein>
<comment type="catalytic activity">
    <reaction evidence="7 8 13">
        <text>(S)-4-amino-5-oxopentanoate + tRNA(Glu) + NADP(+) = L-glutamyl-tRNA(Glu) + NADPH + H(+)</text>
        <dbReference type="Rhea" id="RHEA:12344"/>
        <dbReference type="Rhea" id="RHEA-COMP:9663"/>
        <dbReference type="Rhea" id="RHEA-COMP:9680"/>
        <dbReference type="ChEBI" id="CHEBI:15378"/>
        <dbReference type="ChEBI" id="CHEBI:57501"/>
        <dbReference type="ChEBI" id="CHEBI:57783"/>
        <dbReference type="ChEBI" id="CHEBI:58349"/>
        <dbReference type="ChEBI" id="CHEBI:78442"/>
        <dbReference type="ChEBI" id="CHEBI:78520"/>
        <dbReference type="EC" id="1.2.1.70"/>
    </reaction>
</comment>
<evidence type="ECO:0000313" key="17">
    <source>
        <dbReference type="EMBL" id="CAG5083178.1"/>
    </source>
</evidence>
<dbReference type="GO" id="GO:0050661">
    <property type="term" value="F:NADP binding"/>
    <property type="evidence" value="ECO:0007669"/>
    <property type="project" value="InterPro"/>
</dbReference>
<organism evidence="17 18">
    <name type="scientific">Parvicella tangerina</name>
    <dbReference type="NCBI Taxonomy" id="2829795"/>
    <lineage>
        <taxon>Bacteria</taxon>
        <taxon>Pseudomonadati</taxon>
        <taxon>Bacteroidota</taxon>
        <taxon>Flavobacteriia</taxon>
        <taxon>Flavobacteriales</taxon>
        <taxon>Parvicellaceae</taxon>
        <taxon>Parvicella</taxon>
    </lineage>
</organism>
<proteinExistence type="inferred from homology"/>
<dbReference type="InterPro" id="IPR006151">
    <property type="entry name" value="Shikm_DH/Glu-tRNA_Rdtase"/>
</dbReference>
<comment type="pathway">
    <text evidence="1 8 13">Porphyrin-containing compound metabolism; protoporphyrin-IX biosynthesis; 5-aminolevulinate from L-glutamyl-tRNA(Glu): step 1/2.</text>
</comment>
<dbReference type="InterPro" id="IPR015895">
    <property type="entry name" value="4pyrrol_synth_GluRdtase_N"/>
</dbReference>
<evidence type="ECO:0000313" key="18">
    <source>
        <dbReference type="Proteomes" id="UP000683507"/>
    </source>
</evidence>
<keyword evidence="5 8" id="KW-0560">Oxidoreductase</keyword>
<dbReference type="InterPro" id="IPR015896">
    <property type="entry name" value="4pyrrol_synth_GluRdtase_dimer"/>
</dbReference>
<evidence type="ECO:0000259" key="14">
    <source>
        <dbReference type="Pfam" id="PF00745"/>
    </source>
</evidence>
<dbReference type="PANTHER" id="PTHR43013:SF1">
    <property type="entry name" value="GLUTAMYL-TRNA REDUCTASE"/>
    <property type="match status" value="1"/>
</dbReference>
<feature type="binding site" evidence="8 10">
    <location>
        <position position="99"/>
    </location>
    <ligand>
        <name>substrate</name>
    </ligand>
</feature>
<dbReference type="PROSITE" id="PS00747">
    <property type="entry name" value="GLUTR"/>
    <property type="match status" value="1"/>
</dbReference>
<feature type="domain" description="Tetrapyrrole biosynthesis glutamyl-tRNA reductase dimerisation" evidence="14">
    <location>
        <begin position="292"/>
        <end position="386"/>
    </location>
</feature>
<keyword evidence="18" id="KW-1185">Reference proteome</keyword>